<evidence type="ECO:0000313" key="9">
    <source>
        <dbReference type="EMBL" id="SCB24971.1"/>
    </source>
</evidence>
<dbReference type="STRING" id="52131.GA0061100_105192"/>
<dbReference type="Proteomes" id="UP000186228">
    <property type="component" value="Unassembled WGS sequence"/>
</dbReference>
<protein>
    <submittedName>
        <fullName evidence="9">Carbohydrate ABC transporter membrane protein 2, CUT1 family</fullName>
    </submittedName>
</protein>
<feature type="transmembrane region" description="Helical" evidence="7">
    <location>
        <begin position="186"/>
        <end position="211"/>
    </location>
</feature>
<evidence type="ECO:0000256" key="2">
    <source>
        <dbReference type="ARBA" id="ARBA00022448"/>
    </source>
</evidence>
<accession>A0A1C3VBA7</accession>
<dbReference type="GO" id="GO:0055085">
    <property type="term" value="P:transmembrane transport"/>
    <property type="evidence" value="ECO:0007669"/>
    <property type="project" value="InterPro"/>
</dbReference>
<name>A0A1C3VBA7_9HYPH</name>
<reference evidence="10" key="1">
    <citation type="submission" date="2016-08" db="EMBL/GenBank/DDBJ databases">
        <authorList>
            <person name="Varghese N."/>
            <person name="Submissions Spin"/>
        </authorList>
    </citation>
    <scope>NUCLEOTIDE SEQUENCE [LARGE SCALE GENOMIC DNA]</scope>
    <source>
        <strain evidence="10">CCBAU 57015</strain>
    </source>
</reference>
<comment type="similarity">
    <text evidence="7">Belongs to the binding-protein-dependent transport system permease family.</text>
</comment>
<dbReference type="PANTHER" id="PTHR32243:SF18">
    <property type="entry name" value="INNER MEMBRANE ABC TRANSPORTER PERMEASE PROTEIN YCJP"/>
    <property type="match status" value="1"/>
</dbReference>
<evidence type="ECO:0000313" key="10">
    <source>
        <dbReference type="Proteomes" id="UP000186228"/>
    </source>
</evidence>
<dbReference type="RefSeq" id="WP_083961381.1">
    <property type="nucleotide sequence ID" value="NZ_FMAC01000005.1"/>
</dbReference>
<keyword evidence="5 7" id="KW-1133">Transmembrane helix</keyword>
<keyword evidence="4 7" id="KW-0812">Transmembrane</keyword>
<dbReference type="AlphaFoldDB" id="A0A1C3VBA7"/>
<evidence type="ECO:0000256" key="5">
    <source>
        <dbReference type="ARBA" id="ARBA00022989"/>
    </source>
</evidence>
<evidence type="ECO:0000259" key="8">
    <source>
        <dbReference type="PROSITE" id="PS50928"/>
    </source>
</evidence>
<dbReference type="GO" id="GO:0005886">
    <property type="term" value="C:plasma membrane"/>
    <property type="evidence" value="ECO:0007669"/>
    <property type="project" value="UniProtKB-SubCell"/>
</dbReference>
<keyword evidence="2 7" id="KW-0813">Transport</keyword>
<keyword evidence="10" id="KW-1185">Reference proteome</keyword>
<comment type="subcellular location">
    <subcellularLocation>
        <location evidence="1 7">Cell membrane</location>
        <topology evidence="1 7">Multi-pass membrane protein</topology>
    </subcellularLocation>
</comment>
<dbReference type="InterPro" id="IPR050901">
    <property type="entry name" value="BP-dep_ABC_trans_perm"/>
</dbReference>
<feature type="transmembrane region" description="Helical" evidence="7">
    <location>
        <begin position="244"/>
        <end position="265"/>
    </location>
</feature>
<keyword evidence="6 7" id="KW-0472">Membrane</keyword>
<dbReference type="SUPFAM" id="SSF161098">
    <property type="entry name" value="MetI-like"/>
    <property type="match status" value="1"/>
</dbReference>
<feature type="transmembrane region" description="Helical" evidence="7">
    <location>
        <begin position="143"/>
        <end position="165"/>
    </location>
</feature>
<feature type="transmembrane region" description="Helical" evidence="7">
    <location>
        <begin position="78"/>
        <end position="100"/>
    </location>
</feature>
<evidence type="ECO:0000256" key="6">
    <source>
        <dbReference type="ARBA" id="ARBA00023136"/>
    </source>
</evidence>
<dbReference type="PANTHER" id="PTHR32243">
    <property type="entry name" value="MALTOSE TRANSPORT SYSTEM PERMEASE-RELATED"/>
    <property type="match status" value="1"/>
</dbReference>
<dbReference type="Pfam" id="PF00528">
    <property type="entry name" value="BPD_transp_1"/>
    <property type="match status" value="1"/>
</dbReference>
<evidence type="ECO:0000256" key="7">
    <source>
        <dbReference type="RuleBase" id="RU363032"/>
    </source>
</evidence>
<sequence>MAAKTEAASTAVGIGKSSGWARTIVLALMTLVALSPILVIFGLALRPRLYSDVTGPTLETFVYVIRNTDILVWLRNSLIVSVIASCLALFVAAPAGYVLSRARGGAVSLYSMLIFVIQSFPIVVFIIPLFIMLSRIGLVDTLAGVSIIYVASSVSVACWMMAAYFDSIPTDLEEAAWIDGCSMFGAFLRIVLPNSLPGILSTAIYGFLVAWNDYLVELVFLRTDSRFTLPVGLQTFFQQNQTDWGPVMACAVIMLAPPVIIFALLNRFFSIGGIGGSLAGR</sequence>
<proteinExistence type="inferred from homology"/>
<dbReference type="OrthoDB" id="9790107at2"/>
<dbReference type="EMBL" id="FMAC01000005">
    <property type="protein sequence ID" value="SCB24971.1"/>
    <property type="molecule type" value="Genomic_DNA"/>
</dbReference>
<dbReference type="InterPro" id="IPR035906">
    <property type="entry name" value="MetI-like_sf"/>
</dbReference>
<evidence type="ECO:0000256" key="4">
    <source>
        <dbReference type="ARBA" id="ARBA00022692"/>
    </source>
</evidence>
<dbReference type="InterPro" id="IPR000515">
    <property type="entry name" value="MetI-like"/>
</dbReference>
<dbReference type="CDD" id="cd06261">
    <property type="entry name" value="TM_PBP2"/>
    <property type="match status" value="1"/>
</dbReference>
<feature type="domain" description="ABC transmembrane type-1" evidence="8">
    <location>
        <begin position="74"/>
        <end position="265"/>
    </location>
</feature>
<evidence type="ECO:0000256" key="1">
    <source>
        <dbReference type="ARBA" id="ARBA00004651"/>
    </source>
</evidence>
<dbReference type="PROSITE" id="PS50928">
    <property type="entry name" value="ABC_TM1"/>
    <property type="match status" value="1"/>
</dbReference>
<dbReference type="Gene3D" id="1.10.3720.10">
    <property type="entry name" value="MetI-like"/>
    <property type="match status" value="1"/>
</dbReference>
<evidence type="ECO:0000256" key="3">
    <source>
        <dbReference type="ARBA" id="ARBA00022475"/>
    </source>
</evidence>
<organism evidence="9 10">
    <name type="scientific">Rhizobium hainanense</name>
    <dbReference type="NCBI Taxonomy" id="52131"/>
    <lineage>
        <taxon>Bacteria</taxon>
        <taxon>Pseudomonadati</taxon>
        <taxon>Pseudomonadota</taxon>
        <taxon>Alphaproteobacteria</taxon>
        <taxon>Hyphomicrobiales</taxon>
        <taxon>Rhizobiaceae</taxon>
        <taxon>Rhizobium/Agrobacterium group</taxon>
        <taxon>Rhizobium</taxon>
    </lineage>
</organism>
<keyword evidence="3" id="KW-1003">Cell membrane</keyword>
<feature type="transmembrane region" description="Helical" evidence="7">
    <location>
        <begin position="24"/>
        <end position="45"/>
    </location>
</feature>
<feature type="transmembrane region" description="Helical" evidence="7">
    <location>
        <begin position="107"/>
        <end position="131"/>
    </location>
</feature>
<gene>
    <name evidence="9" type="ORF">GA0061100_105192</name>
</gene>